<evidence type="ECO:0000313" key="5">
    <source>
        <dbReference type="Proteomes" id="UP000184510"/>
    </source>
</evidence>
<evidence type="ECO:0000256" key="2">
    <source>
        <dbReference type="SAM" id="SignalP"/>
    </source>
</evidence>
<gene>
    <name evidence="4" type="ORF">SAMN02745181_3637</name>
</gene>
<dbReference type="RefSeq" id="WP_143185181.1">
    <property type="nucleotide sequence ID" value="NZ_FQYR01000008.1"/>
</dbReference>
<dbReference type="SUPFAM" id="SSF56935">
    <property type="entry name" value="Porins"/>
    <property type="match status" value="1"/>
</dbReference>
<dbReference type="AlphaFoldDB" id="A0A1M6RM21"/>
<dbReference type="EMBL" id="FQYR01000008">
    <property type="protein sequence ID" value="SHK33502.1"/>
    <property type="molecule type" value="Genomic_DNA"/>
</dbReference>
<keyword evidence="1 2" id="KW-0732">Signal</keyword>
<dbReference type="Gene3D" id="2.40.160.10">
    <property type="entry name" value="Porin"/>
    <property type="match status" value="1"/>
</dbReference>
<reference evidence="4 5" key="1">
    <citation type="submission" date="2016-11" db="EMBL/GenBank/DDBJ databases">
        <authorList>
            <person name="Jaros S."/>
            <person name="Januszkiewicz K."/>
            <person name="Wedrychowicz H."/>
        </authorList>
    </citation>
    <scope>NUCLEOTIDE SEQUENCE [LARGE SCALE GENOMIC DNA]</scope>
    <source>
        <strain evidence="4 5">DSM 18772</strain>
    </source>
</reference>
<feature type="domain" description="Outer membrane protein beta-barrel" evidence="3">
    <location>
        <begin position="260"/>
        <end position="409"/>
    </location>
</feature>
<organism evidence="4 5">
    <name type="scientific">Rubritalea squalenifaciens DSM 18772</name>
    <dbReference type="NCBI Taxonomy" id="1123071"/>
    <lineage>
        <taxon>Bacteria</taxon>
        <taxon>Pseudomonadati</taxon>
        <taxon>Verrucomicrobiota</taxon>
        <taxon>Verrucomicrobiia</taxon>
        <taxon>Verrucomicrobiales</taxon>
        <taxon>Rubritaleaceae</taxon>
        <taxon>Rubritalea</taxon>
    </lineage>
</organism>
<name>A0A1M6RM21_9BACT</name>
<sequence length="409" mass="46193">MKLFTASALTLLAAGAAYGQGIFNIVPHDDSTESLPLQYRLTAAIGYDDNVSPLTEELPDPDSLTDELGEQDALYSRVELGASFVSISPQTNFNLDANVNYTYYFDNIEGGDDGYVGTRVALNVAHSVSERLRLVSRNFVNYGLEPDYQYGSAQDRRNDEYLYLSTENAIGYKWTDRFATYSGVRYDTLDYDESNADRNNFTVFNQFRYIGSPQTVYTLDYRYRWADNKGARDSDNQYILLGVEHRLSANSVVIARAGAQLRDVDGGDDDTSPFFELGYRSRINEQFDIRAWARYGIEDYDTSVDGIQYDNSQTLRISLAANYMLSREVTFTGGINYINTSYEDGFSSFPLADTSDVDVDLINLYLGATYQFSECCSANITYNFTTSDSDSDSRDYDRNRIQVGLTYVF</sequence>
<accession>A0A1M6RM21</accession>
<proteinExistence type="predicted"/>
<dbReference type="Proteomes" id="UP000184510">
    <property type="component" value="Unassembled WGS sequence"/>
</dbReference>
<keyword evidence="5" id="KW-1185">Reference proteome</keyword>
<feature type="chain" id="PRO_5012500373" description="Outer membrane protein beta-barrel domain-containing protein" evidence="2">
    <location>
        <begin position="20"/>
        <end position="409"/>
    </location>
</feature>
<evidence type="ECO:0000256" key="1">
    <source>
        <dbReference type="ARBA" id="ARBA00022729"/>
    </source>
</evidence>
<evidence type="ECO:0000313" key="4">
    <source>
        <dbReference type="EMBL" id="SHK33502.1"/>
    </source>
</evidence>
<dbReference type="InterPro" id="IPR023614">
    <property type="entry name" value="Porin_dom_sf"/>
</dbReference>
<protein>
    <recommendedName>
        <fullName evidence="3">Outer membrane protein beta-barrel domain-containing protein</fullName>
    </recommendedName>
</protein>
<dbReference type="InParanoid" id="A0A1M6RM21"/>
<feature type="signal peptide" evidence="2">
    <location>
        <begin position="1"/>
        <end position="19"/>
    </location>
</feature>
<dbReference type="STRING" id="1123071.SAMN02745181_3637"/>
<dbReference type="OrthoDB" id="183367at2"/>
<evidence type="ECO:0000259" key="3">
    <source>
        <dbReference type="Pfam" id="PF13505"/>
    </source>
</evidence>
<dbReference type="InterPro" id="IPR027385">
    <property type="entry name" value="Beta-barrel_OMP"/>
</dbReference>
<dbReference type="Pfam" id="PF13505">
    <property type="entry name" value="OMP_b-brl"/>
    <property type="match status" value="1"/>
</dbReference>